<evidence type="ECO:0000259" key="1">
    <source>
        <dbReference type="Pfam" id="PF22543"/>
    </source>
</evidence>
<dbReference type="InterPro" id="IPR036922">
    <property type="entry name" value="Rieske_2Fe-2S_sf"/>
</dbReference>
<sequence length="122" mass="14516">MERTNKKRFQLENRDFILVKSRGSFYVLDSFCYRMTWEVNRALYVHGINTKSEWTLVKWIYQAIDPYDLTKPPKLKCSSQKQRTHDAIVRGGAIYVNFTENDGSLSSDQYNSLEYREKFNLN</sequence>
<comment type="caution">
    <text evidence="2">The sequence shown here is derived from an EMBL/GenBank/DDBJ whole genome shotgun (WGS) entry which is preliminary data.</text>
</comment>
<accession>A0AA89C0B7</accession>
<proteinExistence type="predicted"/>
<reference evidence="2" key="1">
    <citation type="submission" date="2019-08" db="EMBL/GenBank/DDBJ databases">
        <title>The improved chromosome-level genome for the pearl oyster Pinctada fucata martensii using PacBio sequencing and Hi-C.</title>
        <authorList>
            <person name="Zheng Z."/>
        </authorList>
    </citation>
    <scope>NUCLEOTIDE SEQUENCE</scope>
    <source>
        <strain evidence="2">ZZ-2019</strain>
        <tissue evidence="2">Adductor muscle</tissue>
    </source>
</reference>
<dbReference type="Proteomes" id="UP001186944">
    <property type="component" value="Unassembled WGS sequence"/>
</dbReference>
<dbReference type="EMBL" id="VSWD01000010">
    <property type="protein sequence ID" value="KAK3089367.1"/>
    <property type="molecule type" value="Genomic_DNA"/>
</dbReference>
<evidence type="ECO:0000313" key="3">
    <source>
        <dbReference type="Proteomes" id="UP001186944"/>
    </source>
</evidence>
<dbReference type="AlphaFoldDB" id="A0AA89C0B7"/>
<feature type="domain" description="Soluble Rieske-type ferredoxin" evidence="1">
    <location>
        <begin position="7"/>
        <end position="99"/>
    </location>
</feature>
<evidence type="ECO:0000313" key="2">
    <source>
        <dbReference type="EMBL" id="KAK3089367.1"/>
    </source>
</evidence>
<dbReference type="InterPro" id="IPR054716">
    <property type="entry name" value="Sol_Rieske_ferrdox_dom"/>
</dbReference>
<protein>
    <recommendedName>
        <fullName evidence="1">Soluble Rieske-type ferredoxin domain-containing protein</fullName>
    </recommendedName>
</protein>
<dbReference type="Gene3D" id="2.102.10.10">
    <property type="entry name" value="Rieske [2Fe-2S] iron-sulphur domain"/>
    <property type="match status" value="1"/>
</dbReference>
<gene>
    <name evidence="2" type="ORF">FSP39_003070</name>
</gene>
<organism evidence="2 3">
    <name type="scientific">Pinctada imbricata</name>
    <name type="common">Atlantic pearl-oyster</name>
    <name type="synonym">Pinctada martensii</name>
    <dbReference type="NCBI Taxonomy" id="66713"/>
    <lineage>
        <taxon>Eukaryota</taxon>
        <taxon>Metazoa</taxon>
        <taxon>Spiralia</taxon>
        <taxon>Lophotrochozoa</taxon>
        <taxon>Mollusca</taxon>
        <taxon>Bivalvia</taxon>
        <taxon>Autobranchia</taxon>
        <taxon>Pteriomorphia</taxon>
        <taxon>Pterioida</taxon>
        <taxon>Pterioidea</taxon>
        <taxon>Pteriidae</taxon>
        <taxon>Pinctada</taxon>
    </lineage>
</organism>
<name>A0AA89C0B7_PINIB</name>
<dbReference type="Pfam" id="PF22543">
    <property type="entry name" value="Rieske_4"/>
    <property type="match status" value="1"/>
</dbReference>
<dbReference type="GO" id="GO:0051537">
    <property type="term" value="F:2 iron, 2 sulfur cluster binding"/>
    <property type="evidence" value="ECO:0007669"/>
    <property type="project" value="InterPro"/>
</dbReference>
<keyword evidence="3" id="KW-1185">Reference proteome</keyword>